<protein>
    <recommendedName>
        <fullName evidence="3">Zn(2)-C6 fungal-type domain-containing protein</fullName>
    </recommendedName>
</protein>
<feature type="region of interest" description="Disordered" evidence="2">
    <location>
        <begin position="168"/>
        <end position="224"/>
    </location>
</feature>
<reference evidence="4" key="1">
    <citation type="submission" date="2023-06" db="EMBL/GenBank/DDBJ databases">
        <title>Genome-scale phylogeny and comparative genomics of the fungal order Sordariales.</title>
        <authorList>
            <consortium name="Lawrence Berkeley National Laboratory"/>
            <person name="Hensen N."/>
            <person name="Bonometti L."/>
            <person name="Westerberg I."/>
            <person name="Brannstrom I.O."/>
            <person name="Guillou S."/>
            <person name="Cros-Aarteil S."/>
            <person name="Calhoun S."/>
            <person name="Haridas S."/>
            <person name="Kuo A."/>
            <person name="Mondo S."/>
            <person name="Pangilinan J."/>
            <person name="Riley R."/>
            <person name="Labutti K."/>
            <person name="Andreopoulos B."/>
            <person name="Lipzen A."/>
            <person name="Chen C."/>
            <person name="Yanf M."/>
            <person name="Daum C."/>
            <person name="Ng V."/>
            <person name="Clum A."/>
            <person name="Steindorff A."/>
            <person name="Ohm R."/>
            <person name="Martin F."/>
            <person name="Silar P."/>
            <person name="Natvig D."/>
            <person name="Lalanne C."/>
            <person name="Gautier V."/>
            <person name="Ament-Velasquez S.L."/>
            <person name="Kruys A."/>
            <person name="Hutchinson M.I."/>
            <person name="Powell A.J."/>
            <person name="Barry K."/>
            <person name="Miller A.N."/>
            <person name="Grigoriev I.V."/>
            <person name="Debuchy R."/>
            <person name="Gladieux P."/>
            <person name="Thoren M.H."/>
            <person name="Johannesson H."/>
        </authorList>
    </citation>
    <scope>NUCLEOTIDE SEQUENCE</scope>
    <source>
        <strain evidence="4">CBS 540.89</strain>
    </source>
</reference>
<dbReference type="Proteomes" id="UP001172159">
    <property type="component" value="Unassembled WGS sequence"/>
</dbReference>
<evidence type="ECO:0000313" key="4">
    <source>
        <dbReference type="EMBL" id="KAK0716603.1"/>
    </source>
</evidence>
<organism evidence="4 5">
    <name type="scientific">Apiosordaria backusii</name>
    <dbReference type="NCBI Taxonomy" id="314023"/>
    <lineage>
        <taxon>Eukaryota</taxon>
        <taxon>Fungi</taxon>
        <taxon>Dikarya</taxon>
        <taxon>Ascomycota</taxon>
        <taxon>Pezizomycotina</taxon>
        <taxon>Sordariomycetes</taxon>
        <taxon>Sordariomycetidae</taxon>
        <taxon>Sordariales</taxon>
        <taxon>Lasiosphaeriaceae</taxon>
        <taxon>Apiosordaria</taxon>
    </lineage>
</organism>
<dbReference type="CDD" id="cd00067">
    <property type="entry name" value="GAL4"/>
    <property type="match status" value="1"/>
</dbReference>
<dbReference type="Gene3D" id="4.10.240.10">
    <property type="entry name" value="Zn(2)-C6 fungal-type DNA-binding domain"/>
    <property type="match status" value="1"/>
</dbReference>
<evidence type="ECO:0000256" key="1">
    <source>
        <dbReference type="ARBA" id="ARBA00023242"/>
    </source>
</evidence>
<evidence type="ECO:0000259" key="3">
    <source>
        <dbReference type="PROSITE" id="PS00463"/>
    </source>
</evidence>
<dbReference type="SUPFAM" id="SSF57701">
    <property type="entry name" value="Zn2/Cys6 DNA-binding domain"/>
    <property type="match status" value="1"/>
</dbReference>
<gene>
    <name evidence="4" type="ORF">B0T21DRAFT_415318</name>
</gene>
<proteinExistence type="predicted"/>
<accession>A0AA40AIT0</accession>
<sequence length="448" mass="48261">MNELPHMQSSAGKRAACDRCHGLKMRCVVDQTDGSGQRRCRRCHGARVACNYSVPGRSGRPPTKPGGQILTTQGTGTGTNNTRPGLVSTPSSLFSSIQVAPSLASTVDTQVYAFAQKTPVSPRSNSWTDTVALLQPESYATSPWDSLPHQDDWMGGQSLVEHRYLDHGNQAQPNMHPTRPIPAVAGMDSSPQTQASTGTLELSPDDRPRQASTSTSSIASPPEARYDGQQYLQRLSEFNVRLSHPVGLTPDGSASSRVSPGQLEHAATHVLSSSTAFLELIGYPSSGMPPSPTPDMAARLQLLVSYMRLTELHYGLYAAVYGYLKHTPPNAGERPPDLGLSLSGVALCPSPRFQMQILLQTATHYLCLIQEALGLPAPLQLKAFRQPGSAHGTASEKTNLLGQPGSAETAMLVHTLMMHDQESRLKGMMDMLERLKTEFGIVVMLGMP</sequence>
<feature type="region of interest" description="Disordered" evidence="2">
    <location>
        <begin position="54"/>
        <end position="82"/>
    </location>
</feature>
<evidence type="ECO:0000313" key="5">
    <source>
        <dbReference type="Proteomes" id="UP001172159"/>
    </source>
</evidence>
<evidence type="ECO:0000256" key="2">
    <source>
        <dbReference type="SAM" id="MobiDB-lite"/>
    </source>
</evidence>
<dbReference type="EMBL" id="JAUKTV010000014">
    <property type="protein sequence ID" value="KAK0716603.1"/>
    <property type="molecule type" value="Genomic_DNA"/>
</dbReference>
<name>A0AA40AIT0_9PEZI</name>
<dbReference type="PROSITE" id="PS00463">
    <property type="entry name" value="ZN2_CY6_FUNGAL_1"/>
    <property type="match status" value="1"/>
</dbReference>
<dbReference type="GO" id="GO:0000981">
    <property type="term" value="F:DNA-binding transcription factor activity, RNA polymerase II-specific"/>
    <property type="evidence" value="ECO:0007669"/>
    <property type="project" value="InterPro"/>
</dbReference>
<keyword evidence="5" id="KW-1185">Reference proteome</keyword>
<keyword evidence="1" id="KW-0539">Nucleus</keyword>
<dbReference type="GO" id="GO:0008270">
    <property type="term" value="F:zinc ion binding"/>
    <property type="evidence" value="ECO:0007669"/>
    <property type="project" value="InterPro"/>
</dbReference>
<dbReference type="AlphaFoldDB" id="A0AA40AIT0"/>
<feature type="compositionally biased region" description="Low complexity" evidence="2">
    <location>
        <begin position="211"/>
        <end position="222"/>
    </location>
</feature>
<dbReference type="InterPro" id="IPR001138">
    <property type="entry name" value="Zn2Cys6_DnaBD"/>
</dbReference>
<feature type="compositionally biased region" description="Low complexity" evidence="2">
    <location>
        <begin position="65"/>
        <end position="82"/>
    </location>
</feature>
<dbReference type="InterPro" id="IPR036864">
    <property type="entry name" value="Zn2-C6_fun-type_DNA-bd_sf"/>
</dbReference>
<feature type="domain" description="Zn(2)-C6 fungal-type" evidence="3">
    <location>
        <begin position="16"/>
        <end position="50"/>
    </location>
</feature>
<comment type="caution">
    <text evidence="4">The sequence shown here is derived from an EMBL/GenBank/DDBJ whole genome shotgun (WGS) entry which is preliminary data.</text>
</comment>
<feature type="compositionally biased region" description="Polar residues" evidence="2">
    <location>
        <begin position="189"/>
        <end position="200"/>
    </location>
</feature>